<comment type="caution">
    <text evidence="1">The sequence shown here is derived from an EMBL/GenBank/DDBJ whole genome shotgun (WGS) entry which is preliminary data.</text>
</comment>
<proteinExistence type="predicted"/>
<reference evidence="1" key="1">
    <citation type="journal article" date="2014" name="Int. J. Syst. Evol. Microbiol.">
        <title>Complete genome sequence of Corynebacterium casei LMG S-19264T (=DSM 44701T), isolated from a smear-ripened cheese.</title>
        <authorList>
            <consortium name="US DOE Joint Genome Institute (JGI-PGF)"/>
            <person name="Walter F."/>
            <person name="Albersmeier A."/>
            <person name="Kalinowski J."/>
            <person name="Ruckert C."/>
        </authorList>
    </citation>
    <scope>NUCLEOTIDE SEQUENCE</scope>
    <source>
        <strain evidence="1">CGMCC 4.7372</strain>
    </source>
</reference>
<name>A0A8H9H8E0_9ACTO</name>
<reference evidence="1" key="2">
    <citation type="submission" date="2020-09" db="EMBL/GenBank/DDBJ databases">
        <authorList>
            <person name="Sun Q."/>
            <person name="Zhou Y."/>
        </authorList>
    </citation>
    <scope>NUCLEOTIDE SEQUENCE</scope>
    <source>
        <strain evidence="1">CGMCC 4.7372</strain>
    </source>
</reference>
<evidence type="ECO:0000313" key="2">
    <source>
        <dbReference type="Proteomes" id="UP000614239"/>
    </source>
</evidence>
<dbReference type="EMBL" id="BMNJ01000001">
    <property type="protein sequence ID" value="GGO95541.1"/>
    <property type="molecule type" value="Genomic_DNA"/>
</dbReference>
<dbReference type="Proteomes" id="UP000614239">
    <property type="component" value="Unassembled WGS sequence"/>
</dbReference>
<sequence>MVGATALPYLVLMAHQRIEARIDTARGIGLAVELVLPAGVPDLDPDDGRQVADTGGAMPERPEAIVILAHDFLADRHGPGHSLDRLAATYREAGLATLQFDFSGLGASDDDIITLAGEVADLQAVCGWLTHLGYARQGIHGHGLGATAALIARPEQVRTVVAVGAIVGPQSILWEEVFSSIQLDELAKHGMTRLPDDNPNDRAWDVLTKETLADVSMQRSDGVMEGLPWPILMVHGAQVEESSDAADEAAKGFPLLPDGSRMLQIHSSGEEADAELARAAVDWMALRLR</sequence>
<evidence type="ECO:0008006" key="3">
    <source>
        <dbReference type="Google" id="ProtNLM"/>
    </source>
</evidence>
<gene>
    <name evidence="1" type="ORF">GCM10011612_03630</name>
</gene>
<organism evidence="1 2">
    <name type="scientific">Actinomyces gaoshouyii</name>
    <dbReference type="NCBI Taxonomy" id="1960083"/>
    <lineage>
        <taxon>Bacteria</taxon>
        <taxon>Bacillati</taxon>
        <taxon>Actinomycetota</taxon>
        <taxon>Actinomycetes</taxon>
        <taxon>Actinomycetales</taxon>
        <taxon>Actinomycetaceae</taxon>
        <taxon>Actinomyces</taxon>
    </lineage>
</organism>
<protein>
    <recommendedName>
        <fullName evidence="3">Alpha/beta hydrolase</fullName>
    </recommendedName>
</protein>
<keyword evidence="2" id="KW-1185">Reference proteome</keyword>
<dbReference type="InterPro" id="IPR029058">
    <property type="entry name" value="AB_hydrolase_fold"/>
</dbReference>
<dbReference type="SUPFAM" id="SSF53474">
    <property type="entry name" value="alpha/beta-Hydrolases"/>
    <property type="match status" value="1"/>
</dbReference>
<evidence type="ECO:0000313" key="1">
    <source>
        <dbReference type="EMBL" id="GGO95541.1"/>
    </source>
</evidence>
<dbReference type="AlphaFoldDB" id="A0A8H9H8E0"/>
<dbReference type="Gene3D" id="3.40.50.1820">
    <property type="entry name" value="alpha/beta hydrolase"/>
    <property type="match status" value="1"/>
</dbReference>
<accession>A0A8H9H8E0</accession>